<dbReference type="InterPro" id="IPR025188">
    <property type="entry name" value="DUF4113"/>
</dbReference>
<keyword evidence="3" id="KW-1185">Reference proteome</keyword>
<reference evidence="2 3" key="1">
    <citation type="submission" date="2019-07" db="EMBL/GenBank/DDBJ databases">
        <title>Genome sequencing for Formosa sp. PS13.</title>
        <authorList>
            <person name="Park S.-J."/>
        </authorList>
    </citation>
    <scope>NUCLEOTIDE SEQUENCE [LARGE SCALE GENOMIC DNA]</scope>
    <source>
        <strain evidence="2 3">PS13</strain>
    </source>
</reference>
<feature type="domain" description="DUF4113" evidence="1">
    <location>
        <begin position="1"/>
        <end position="20"/>
    </location>
</feature>
<dbReference type="KEGG" id="fop:FNB79_16660"/>
<accession>A0A516GW59</accession>
<dbReference type="EMBL" id="CP041637">
    <property type="protein sequence ID" value="QDO95759.1"/>
    <property type="molecule type" value="Genomic_DNA"/>
</dbReference>
<protein>
    <submittedName>
        <fullName evidence="2">DUF4113 domain-containing protein</fullName>
    </submittedName>
</protein>
<organism evidence="2 3">
    <name type="scientific">Formosa sediminum</name>
    <dbReference type="NCBI Taxonomy" id="2594004"/>
    <lineage>
        <taxon>Bacteria</taxon>
        <taxon>Pseudomonadati</taxon>
        <taxon>Bacteroidota</taxon>
        <taxon>Flavobacteriia</taxon>
        <taxon>Flavobacteriales</taxon>
        <taxon>Flavobacteriaceae</taxon>
        <taxon>Formosa</taxon>
    </lineage>
</organism>
<proteinExistence type="predicted"/>
<gene>
    <name evidence="2" type="ORF">FNB79_16660</name>
</gene>
<sequence>MKEERLSPRYSTHINDLIRVKV</sequence>
<evidence type="ECO:0000313" key="2">
    <source>
        <dbReference type="EMBL" id="QDO95759.1"/>
    </source>
</evidence>
<dbReference type="Pfam" id="PF13438">
    <property type="entry name" value="DUF4113"/>
    <property type="match status" value="1"/>
</dbReference>
<dbReference type="Proteomes" id="UP000319209">
    <property type="component" value="Chromosome"/>
</dbReference>
<name>A0A516GW59_9FLAO</name>
<dbReference type="AlphaFoldDB" id="A0A516GW59"/>
<evidence type="ECO:0000313" key="3">
    <source>
        <dbReference type="Proteomes" id="UP000319209"/>
    </source>
</evidence>
<evidence type="ECO:0000259" key="1">
    <source>
        <dbReference type="Pfam" id="PF13438"/>
    </source>
</evidence>